<dbReference type="Proteomes" id="UP000014160">
    <property type="component" value="Unassembled WGS sequence"/>
</dbReference>
<dbReference type="AlphaFoldDB" id="R2V180"/>
<evidence type="ECO:0000313" key="1">
    <source>
        <dbReference type="EMBL" id="EOI51471.1"/>
    </source>
</evidence>
<gene>
    <name evidence="2" type="ORF">I592_04194</name>
    <name evidence="1" type="ORF">UKC_04146</name>
</gene>
<dbReference type="PATRIC" id="fig|1158614.3.peg.4121"/>
<dbReference type="EMBL" id="ASWH01000005">
    <property type="protein sequence ID" value="EOW77218.1"/>
    <property type="molecule type" value="Genomic_DNA"/>
</dbReference>
<proteinExistence type="predicted"/>
<organism evidence="1 3">
    <name type="scientific">Enterococcus gilvus ATCC BAA-350</name>
    <dbReference type="NCBI Taxonomy" id="1158614"/>
    <lineage>
        <taxon>Bacteria</taxon>
        <taxon>Bacillati</taxon>
        <taxon>Bacillota</taxon>
        <taxon>Bacilli</taxon>
        <taxon>Lactobacillales</taxon>
        <taxon>Enterococcaceae</taxon>
        <taxon>Enterococcus</taxon>
    </lineage>
</organism>
<evidence type="ECO:0000313" key="3">
    <source>
        <dbReference type="Proteomes" id="UP000013750"/>
    </source>
</evidence>
<keyword evidence="4" id="KW-1185">Reference proteome</keyword>
<dbReference type="eggNOG" id="ENOG503317M">
    <property type="taxonomic scope" value="Bacteria"/>
</dbReference>
<reference evidence="1 3" key="1">
    <citation type="submission" date="2013-02" db="EMBL/GenBank/DDBJ databases">
        <title>The Genome Sequence of Enterococcus gilvus ATCC BAA-350.</title>
        <authorList>
            <consortium name="The Broad Institute Genome Sequencing Platform"/>
            <consortium name="The Broad Institute Genome Sequencing Center for Infectious Disease"/>
            <person name="Earl A.M."/>
            <person name="Gilmore M.S."/>
            <person name="Lebreton F."/>
            <person name="Walker B."/>
            <person name="Young S.K."/>
            <person name="Zeng Q."/>
            <person name="Gargeya S."/>
            <person name="Fitzgerald M."/>
            <person name="Haas B."/>
            <person name="Abouelleil A."/>
            <person name="Alvarado L."/>
            <person name="Arachchi H.M."/>
            <person name="Berlin A.M."/>
            <person name="Chapman S.B."/>
            <person name="Dewar J."/>
            <person name="Goldberg J."/>
            <person name="Griggs A."/>
            <person name="Gujja S."/>
            <person name="Hansen M."/>
            <person name="Howarth C."/>
            <person name="Imamovic A."/>
            <person name="Larimer J."/>
            <person name="McCowan C."/>
            <person name="Murphy C."/>
            <person name="Neiman D."/>
            <person name="Pearson M."/>
            <person name="Priest M."/>
            <person name="Roberts A."/>
            <person name="Saif S."/>
            <person name="Shea T."/>
            <person name="Sisk P."/>
            <person name="Sykes S."/>
            <person name="Wortman J."/>
            <person name="Nusbaum C."/>
            <person name="Birren B."/>
        </authorList>
    </citation>
    <scope>NUCLEOTIDE SEQUENCE [LARGE SCALE GENOMIC DNA]</scope>
    <source>
        <strain evidence="1 3">ATCC BAA-350</strain>
    </source>
</reference>
<sequence length="176" mass="20680">MVKRTKKEFKDYNDFHDREFGLKWGTAYALDDLMKGVRANETYALKTNAARPQMTRKQIDTVLSDSFLSNKEIIVQLNLLDEFGRLRDDLSGFFKGEAYQDYFVLNDLPVYWEDVRHVAFKETTKWFEADPFKETKAPNVPNQADSLPTLEKDDFYQPFYEEEGANDGRYDLDKDV</sequence>
<evidence type="ECO:0000313" key="4">
    <source>
        <dbReference type="Proteomes" id="UP000014160"/>
    </source>
</evidence>
<dbReference type="EMBL" id="AJDQ01000034">
    <property type="protein sequence ID" value="EOI51471.1"/>
    <property type="molecule type" value="Genomic_DNA"/>
</dbReference>
<evidence type="ECO:0000313" key="2">
    <source>
        <dbReference type="EMBL" id="EOW77218.1"/>
    </source>
</evidence>
<accession>R2V180</accession>
<dbReference type="Proteomes" id="UP000013750">
    <property type="component" value="Unassembled WGS sequence"/>
</dbReference>
<reference evidence="2 4" key="2">
    <citation type="submission" date="2013-03" db="EMBL/GenBank/DDBJ databases">
        <title>The Genome Sequence of Enterococcus gilvus ATCC BAA-350 (PacBio/Illumina hybrid assembly).</title>
        <authorList>
            <consortium name="The Broad Institute Genomics Platform"/>
            <consortium name="The Broad Institute Genome Sequencing Center for Infectious Disease"/>
            <person name="Earl A."/>
            <person name="Russ C."/>
            <person name="Gilmore M."/>
            <person name="Surin D."/>
            <person name="Walker B."/>
            <person name="Young S."/>
            <person name="Zeng Q."/>
            <person name="Gargeya S."/>
            <person name="Fitzgerald M."/>
            <person name="Haas B."/>
            <person name="Abouelleil A."/>
            <person name="Allen A.W."/>
            <person name="Alvarado L."/>
            <person name="Arachchi H.M."/>
            <person name="Berlin A.M."/>
            <person name="Chapman S.B."/>
            <person name="Gainer-Dewar J."/>
            <person name="Goldberg J."/>
            <person name="Griggs A."/>
            <person name="Gujja S."/>
            <person name="Hansen M."/>
            <person name="Howarth C."/>
            <person name="Imamovic A."/>
            <person name="Ireland A."/>
            <person name="Larimer J."/>
            <person name="McCowan C."/>
            <person name="Murphy C."/>
            <person name="Pearson M."/>
            <person name="Poon T.W."/>
            <person name="Priest M."/>
            <person name="Roberts A."/>
            <person name="Saif S."/>
            <person name="Shea T."/>
            <person name="Sisk P."/>
            <person name="Sykes S."/>
            <person name="Wortman J."/>
            <person name="Nusbaum C."/>
            <person name="Birren B."/>
        </authorList>
    </citation>
    <scope>NUCLEOTIDE SEQUENCE [LARGE SCALE GENOMIC DNA]</scope>
    <source>
        <strain evidence="2 4">ATCC BAA-350</strain>
    </source>
</reference>
<protein>
    <submittedName>
        <fullName evidence="1">Uncharacterized protein</fullName>
    </submittedName>
</protein>
<dbReference type="OrthoDB" id="1644322at2"/>
<dbReference type="RefSeq" id="WP_010782459.1">
    <property type="nucleotide sequence ID" value="NZ_ASWH01000005.1"/>
</dbReference>
<dbReference type="HOGENOM" id="CLU_132560_0_0_9"/>
<name>R2V180_9ENTE</name>
<comment type="caution">
    <text evidence="1">The sequence shown here is derived from an EMBL/GenBank/DDBJ whole genome shotgun (WGS) entry which is preliminary data.</text>
</comment>